<dbReference type="STRING" id="503106.A0A218ZAZ1"/>
<dbReference type="Proteomes" id="UP000242519">
    <property type="component" value="Unassembled WGS sequence"/>
</dbReference>
<protein>
    <submittedName>
        <fullName evidence="1">Uncharacterized protein</fullName>
    </submittedName>
</protein>
<dbReference type="EMBL" id="MZNU01000113">
    <property type="protein sequence ID" value="OWP04346.1"/>
    <property type="molecule type" value="Genomic_DNA"/>
</dbReference>
<accession>A0A218ZAZ1</accession>
<evidence type="ECO:0000313" key="2">
    <source>
        <dbReference type="Proteomes" id="UP000242519"/>
    </source>
</evidence>
<dbReference type="AlphaFoldDB" id="A0A218ZAZ1"/>
<reference evidence="1 2" key="1">
    <citation type="submission" date="2017-04" db="EMBL/GenBank/DDBJ databases">
        <title>Draft genome sequence of Marssonina coronaria NL1: causal agent of apple blotch.</title>
        <authorList>
            <person name="Cheng Q."/>
        </authorList>
    </citation>
    <scope>NUCLEOTIDE SEQUENCE [LARGE SCALE GENOMIC DNA]</scope>
    <source>
        <strain evidence="1 2">NL1</strain>
    </source>
</reference>
<dbReference type="OrthoDB" id="408631at2759"/>
<keyword evidence="2" id="KW-1185">Reference proteome</keyword>
<comment type="caution">
    <text evidence="1">The sequence shown here is derived from an EMBL/GenBank/DDBJ whole genome shotgun (WGS) entry which is preliminary data.</text>
</comment>
<organism evidence="1 2">
    <name type="scientific">Diplocarpon coronariae</name>
    <dbReference type="NCBI Taxonomy" id="2795749"/>
    <lineage>
        <taxon>Eukaryota</taxon>
        <taxon>Fungi</taxon>
        <taxon>Dikarya</taxon>
        <taxon>Ascomycota</taxon>
        <taxon>Pezizomycotina</taxon>
        <taxon>Leotiomycetes</taxon>
        <taxon>Helotiales</taxon>
        <taxon>Drepanopezizaceae</taxon>
        <taxon>Diplocarpon</taxon>
    </lineage>
</organism>
<proteinExistence type="predicted"/>
<dbReference type="InParanoid" id="A0A218ZAZ1"/>
<evidence type="ECO:0000313" key="1">
    <source>
        <dbReference type="EMBL" id="OWP04346.1"/>
    </source>
</evidence>
<name>A0A218ZAZ1_9HELO</name>
<sequence length="151" mass="16524">MSPIANDRFCSEFSTKNKVSQIAVDHPKSPKHPFIAAIQPVTEISKEMREGGILPFDKKAAIGGFRDPLLSIAFAPRDRLPPELFIIERELNMLRGEAELMAKYLARFGTNKRVGTGLVWEQNGAKWEKILGEGHAVGATPASGAKAVRVA</sequence>
<gene>
    <name evidence="1" type="ORF">B2J93_5979</name>
</gene>